<dbReference type="EMBL" id="LR796178">
    <property type="protein sequence ID" value="CAB4124347.1"/>
    <property type="molecule type" value="Genomic_DNA"/>
</dbReference>
<evidence type="ECO:0008006" key="3">
    <source>
        <dbReference type="Google" id="ProtNLM"/>
    </source>
</evidence>
<accession>A0A6J5KTV5</accession>
<feature type="compositionally biased region" description="Acidic residues" evidence="1">
    <location>
        <begin position="213"/>
        <end position="242"/>
    </location>
</feature>
<name>A0A6J5KTV5_9CAUD</name>
<reference evidence="2" key="1">
    <citation type="submission" date="2020-04" db="EMBL/GenBank/DDBJ databases">
        <authorList>
            <person name="Chiriac C."/>
            <person name="Salcher M."/>
            <person name="Ghai R."/>
            <person name="Kavagutti S V."/>
        </authorList>
    </citation>
    <scope>NUCLEOTIDE SEQUENCE</scope>
</reference>
<sequence length="754" mass="86340">MNQIFESKSLLAKLLAQENLIVEHRKVSTAMFDLKTRTIILPIWKDMEDGILYDLLMGHEVGHALYTPAKGWHDSLDENTSRGFKTYLNVCEDSRIERKMKERYPGLRPAFALAYKKLHEQDLFGLNGLDIEKLRLVDRINIFYKLGAHIRVSFLPEELVFIDRLNVADTWEEIEVIAKDMYDYALEQRKNEPEKDQTDDDEAFGNLDGLESSGEDSEEFDGDDYDFSDEESDEESDEDGDGEDGKESKEGKDQSYTNKAGNGSHVLDNSREHSDDDEVASVTDRAQRRNESALVDNSSGKIHILNIPKANRENYFISHKTVHGAIESSKVAVGIKGTSYARSFMRNNDNLYPELLKRVNPVVNYMVKEFEMRKNATQLARARVGKSGKIDPKKLSRFNIDQDIFKRITSVPQGKNHGLVMFIDLSGSMTSIIQKTFEQAILLTIFCRKVNLPFEVYGFTDHYACADLMPVGMKVGEVFSKDTNDLHLTTGHFYIKQYLSSTMNSISYRAAVNNMLYIGAAFRGGVYEVIPQTEHLYGTPLDESIVASIDLVSDFKNGYKLDIVNCIFLTDGLGCINRYYYDGESRYNSDEKKLTTIEYNDTSYIQHKDYKIRIRQKSLLKDQRHSDNFTITRSLIEIAKHVTGAKYTGYFIGSKNEIAYMVMPYEYTYNYAHQREQRKDILRKIADKGFYSSNVFGFDEYFLVEPNSLKVEETNIDVADGAKKSALTKAFMKSVNNRGLQRMFLNKFVQNLAT</sequence>
<feature type="region of interest" description="Disordered" evidence="1">
    <location>
        <begin position="190"/>
        <end position="296"/>
    </location>
</feature>
<evidence type="ECO:0000313" key="2">
    <source>
        <dbReference type="EMBL" id="CAB4124347.1"/>
    </source>
</evidence>
<proteinExistence type="predicted"/>
<evidence type="ECO:0000256" key="1">
    <source>
        <dbReference type="SAM" id="MobiDB-lite"/>
    </source>
</evidence>
<feature type="compositionally biased region" description="Basic and acidic residues" evidence="1">
    <location>
        <begin position="243"/>
        <end position="253"/>
    </location>
</feature>
<protein>
    <recommendedName>
        <fullName evidence="3">Peptidase</fullName>
    </recommendedName>
</protein>
<organism evidence="2">
    <name type="scientific">uncultured Caudovirales phage</name>
    <dbReference type="NCBI Taxonomy" id="2100421"/>
    <lineage>
        <taxon>Viruses</taxon>
        <taxon>Duplodnaviria</taxon>
        <taxon>Heunggongvirae</taxon>
        <taxon>Uroviricota</taxon>
        <taxon>Caudoviricetes</taxon>
        <taxon>Peduoviridae</taxon>
        <taxon>Maltschvirus</taxon>
        <taxon>Maltschvirus maltsch</taxon>
    </lineage>
</organism>
<gene>
    <name evidence="2" type="ORF">UFOVP49_185</name>
</gene>